<accession>A0A2T1C1T0</accession>
<evidence type="ECO:0000313" key="3">
    <source>
        <dbReference type="Proteomes" id="UP000238762"/>
    </source>
</evidence>
<reference evidence="2 3" key="1">
    <citation type="submission" date="2018-02" db="EMBL/GenBank/DDBJ databases">
        <authorList>
            <person name="Cohen D.B."/>
            <person name="Kent A.D."/>
        </authorList>
    </citation>
    <scope>NUCLEOTIDE SEQUENCE [LARGE SCALE GENOMIC DNA]</scope>
    <source>
        <strain evidence="2 3">CCAP 1448/3</strain>
    </source>
</reference>
<comment type="caution">
    <text evidence="2">The sequence shown here is derived from an EMBL/GenBank/DDBJ whole genome shotgun (WGS) entry which is preliminary data.</text>
</comment>
<reference evidence="2 3" key="2">
    <citation type="submission" date="2018-03" db="EMBL/GenBank/DDBJ databases">
        <title>The ancient ancestry and fast evolution of plastids.</title>
        <authorList>
            <person name="Moore K.R."/>
            <person name="Magnabosco C."/>
            <person name="Momper L."/>
            <person name="Gold D.A."/>
            <person name="Bosak T."/>
            <person name="Fournier G.P."/>
        </authorList>
    </citation>
    <scope>NUCLEOTIDE SEQUENCE [LARGE SCALE GENOMIC DNA]</scope>
    <source>
        <strain evidence="2 3">CCAP 1448/3</strain>
    </source>
</reference>
<keyword evidence="3" id="KW-1185">Reference proteome</keyword>
<sequence>MNNQSQVSKKSNITKRGLALTASLVTLIANSYSAQGVTPPNQIWFDLSPNPQVLRCLAANPSIPPKARVLVQRGSLNDTMTVYLSGIKPGLKFDLFTLQRSPLLANGQIDPTFKNFGLAWYQTDLQANQTTSIRTILLDQIFGFDPDVNLKPTKTFHVGFWFNDPKDAQACGFDITKPTPFNGENKAGPLAFISRPNAVTKLGPLCTKPNLSTNPVSCDP</sequence>
<gene>
    <name evidence="2" type="ORF">C7B64_14225</name>
</gene>
<dbReference type="RefSeq" id="WP_106289322.1">
    <property type="nucleotide sequence ID" value="NZ_CAWNTC010000084.1"/>
</dbReference>
<dbReference type="Proteomes" id="UP000238762">
    <property type="component" value="Unassembled WGS sequence"/>
</dbReference>
<dbReference type="AlphaFoldDB" id="A0A2T1C1T0"/>
<feature type="signal peptide" evidence="1">
    <location>
        <begin position="1"/>
        <end position="34"/>
    </location>
</feature>
<proteinExistence type="predicted"/>
<feature type="chain" id="PRO_5015773623" evidence="1">
    <location>
        <begin position="35"/>
        <end position="220"/>
    </location>
</feature>
<organism evidence="2 3">
    <name type="scientific">Merismopedia glauca CCAP 1448/3</name>
    <dbReference type="NCBI Taxonomy" id="1296344"/>
    <lineage>
        <taxon>Bacteria</taxon>
        <taxon>Bacillati</taxon>
        <taxon>Cyanobacteriota</taxon>
        <taxon>Cyanophyceae</taxon>
        <taxon>Synechococcales</taxon>
        <taxon>Merismopediaceae</taxon>
        <taxon>Merismopedia</taxon>
    </lineage>
</organism>
<protein>
    <submittedName>
        <fullName evidence="2">Uncharacterized protein</fullName>
    </submittedName>
</protein>
<keyword evidence="1" id="KW-0732">Signal</keyword>
<evidence type="ECO:0000256" key="1">
    <source>
        <dbReference type="SAM" id="SignalP"/>
    </source>
</evidence>
<name>A0A2T1C1T0_9CYAN</name>
<dbReference type="OrthoDB" id="111717at2"/>
<dbReference type="EMBL" id="PVWJ01000068">
    <property type="protein sequence ID" value="PSB02229.1"/>
    <property type="molecule type" value="Genomic_DNA"/>
</dbReference>
<evidence type="ECO:0000313" key="2">
    <source>
        <dbReference type="EMBL" id="PSB02229.1"/>
    </source>
</evidence>